<evidence type="ECO:0000313" key="2">
    <source>
        <dbReference type="EMBL" id="CAG8480280.1"/>
    </source>
</evidence>
<dbReference type="OrthoDB" id="2307332at2759"/>
<protein>
    <submittedName>
        <fullName evidence="2">5043_t:CDS:1</fullName>
    </submittedName>
</protein>
<dbReference type="Proteomes" id="UP000789706">
    <property type="component" value="Unassembled WGS sequence"/>
</dbReference>
<dbReference type="Gene3D" id="1.10.30.10">
    <property type="entry name" value="High mobility group box domain"/>
    <property type="match status" value="1"/>
</dbReference>
<dbReference type="EMBL" id="CAJVPK010000235">
    <property type="protein sequence ID" value="CAG8480280.1"/>
    <property type="molecule type" value="Genomic_DNA"/>
</dbReference>
<feature type="domain" description="HMG box" evidence="1">
    <location>
        <begin position="40"/>
        <end position="96"/>
    </location>
</feature>
<comment type="caution">
    <text evidence="2">The sequence shown here is derived from an EMBL/GenBank/DDBJ whole genome shotgun (WGS) entry which is preliminary data.</text>
</comment>
<evidence type="ECO:0000313" key="3">
    <source>
        <dbReference type="Proteomes" id="UP000789706"/>
    </source>
</evidence>
<sequence length="222" mass="25610">MSLLINPINVVKVPFPPSISVDKIIQMHLKNGIKNVNNTMNPFMIYRREFNYVHKNFNLSCKNVSKLASESWKNEPEYIKQRYKQISKEVKKRFKKIFPTPFFINKFGTSNQIGTNDVSLETNPPMDKNSPSTIYQSHQFINMGPTNQISPKITCYNSLLMNTEQNSLGTKCYNSLPSNSPAIYYSHQFVNMNMDPDATSYGPNPSWINFPDSPNMDQISRY</sequence>
<dbReference type="InterPro" id="IPR036910">
    <property type="entry name" value="HMG_box_dom_sf"/>
</dbReference>
<proteinExistence type="predicted"/>
<reference evidence="2" key="1">
    <citation type="submission" date="2021-06" db="EMBL/GenBank/DDBJ databases">
        <authorList>
            <person name="Kallberg Y."/>
            <person name="Tangrot J."/>
            <person name="Rosling A."/>
        </authorList>
    </citation>
    <scope>NUCLEOTIDE SEQUENCE</scope>
    <source>
        <strain evidence="2">AZ414A</strain>
    </source>
</reference>
<organism evidence="2 3">
    <name type="scientific">Diversispora eburnea</name>
    <dbReference type="NCBI Taxonomy" id="1213867"/>
    <lineage>
        <taxon>Eukaryota</taxon>
        <taxon>Fungi</taxon>
        <taxon>Fungi incertae sedis</taxon>
        <taxon>Mucoromycota</taxon>
        <taxon>Glomeromycotina</taxon>
        <taxon>Glomeromycetes</taxon>
        <taxon>Diversisporales</taxon>
        <taxon>Diversisporaceae</taxon>
        <taxon>Diversispora</taxon>
    </lineage>
</organism>
<accession>A0A9N8WAX1</accession>
<evidence type="ECO:0000259" key="1">
    <source>
        <dbReference type="Pfam" id="PF00505"/>
    </source>
</evidence>
<keyword evidence="3" id="KW-1185">Reference proteome</keyword>
<dbReference type="AlphaFoldDB" id="A0A9N8WAX1"/>
<dbReference type="InterPro" id="IPR009071">
    <property type="entry name" value="HMG_box_dom"/>
</dbReference>
<dbReference type="Pfam" id="PF00505">
    <property type="entry name" value="HMG_box"/>
    <property type="match status" value="1"/>
</dbReference>
<dbReference type="SUPFAM" id="SSF47095">
    <property type="entry name" value="HMG-box"/>
    <property type="match status" value="1"/>
</dbReference>
<gene>
    <name evidence="2" type="ORF">DEBURN_LOCUS3621</name>
</gene>
<name>A0A9N8WAX1_9GLOM</name>